<evidence type="ECO:0000313" key="22">
    <source>
        <dbReference type="EnsemblMetazoa" id="CLYHEMP017479.1"/>
    </source>
</evidence>
<evidence type="ECO:0000256" key="2">
    <source>
        <dbReference type="ARBA" id="ARBA00006432"/>
    </source>
</evidence>
<evidence type="ECO:0000256" key="17">
    <source>
        <dbReference type="ARBA" id="ARBA00060276"/>
    </source>
</evidence>
<comment type="catalytic activity">
    <reaction evidence="16">
        <text>tetracosanoate + ATP + CoA = tetracosanoyl-CoA + AMP + diphosphate</text>
        <dbReference type="Rhea" id="RHEA:33639"/>
        <dbReference type="ChEBI" id="CHEBI:30616"/>
        <dbReference type="ChEBI" id="CHEBI:31014"/>
        <dbReference type="ChEBI" id="CHEBI:33019"/>
        <dbReference type="ChEBI" id="CHEBI:57287"/>
        <dbReference type="ChEBI" id="CHEBI:65052"/>
        <dbReference type="ChEBI" id="CHEBI:456215"/>
    </reaction>
    <physiologicalReaction direction="left-to-right" evidence="16">
        <dbReference type="Rhea" id="RHEA:33640"/>
    </physiologicalReaction>
</comment>
<dbReference type="GO" id="GO:0044539">
    <property type="term" value="P:long-chain fatty acid import into cell"/>
    <property type="evidence" value="ECO:0007669"/>
    <property type="project" value="TreeGrafter"/>
</dbReference>
<dbReference type="GO" id="GO:0004467">
    <property type="term" value="F:long-chain fatty acid-CoA ligase activity"/>
    <property type="evidence" value="ECO:0007669"/>
    <property type="project" value="TreeGrafter"/>
</dbReference>
<dbReference type="PANTHER" id="PTHR43107">
    <property type="entry name" value="LONG-CHAIN FATTY ACID TRANSPORT PROTEIN"/>
    <property type="match status" value="1"/>
</dbReference>
<evidence type="ECO:0000256" key="7">
    <source>
        <dbReference type="ARBA" id="ARBA00022741"/>
    </source>
</evidence>
<keyword evidence="8" id="KW-0067">ATP-binding</keyword>
<feature type="domain" description="AMP-binding enzyme C-terminal" evidence="21">
    <location>
        <begin position="540"/>
        <end position="616"/>
    </location>
</feature>
<evidence type="ECO:0000256" key="9">
    <source>
        <dbReference type="ARBA" id="ARBA00022989"/>
    </source>
</evidence>
<evidence type="ECO:0000256" key="5">
    <source>
        <dbReference type="ARBA" id="ARBA00022598"/>
    </source>
</evidence>
<dbReference type="GO" id="GO:0005778">
    <property type="term" value="C:peroxisomal membrane"/>
    <property type="evidence" value="ECO:0007669"/>
    <property type="project" value="UniProtKB-SubCell"/>
</dbReference>
<evidence type="ECO:0000256" key="16">
    <source>
        <dbReference type="ARBA" id="ARBA00048666"/>
    </source>
</evidence>
<dbReference type="GO" id="GO:0005524">
    <property type="term" value="F:ATP binding"/>
    <property type="evidence" value="ECO:0007669"/>
    <property type="project" value="UniProtKB-KW"/>
</dbReference>
<dbReference type="RefSeq" id="XP_066915396.1">
    <property type="nucleotide sequence ID" value="XM_067059295.1"/>
</dbReference>
<dbReference type="Pfam" id="PF00501">
    <property type="entry name" value="AMP-binding"/>
    <property type="match status" value="1"/>
</dbReference>
<dbReference type="SUPFAM" id="SSF56801">
    <property type="entry name" value="Acetyl-CoA synthetase-like"/>
    <property type="match status" value="1"/>
</dbReference>
<keyword evidence="7" id="KW-0547">Nucleotide-binding</keyword>
<keyword evidence="10" id="KW-0445">Lipid transport</keyword>
<evidence type="ECO:0000256" key="14">
    <source>
        <dbReference type="ARBA" id="ARBA00041297"/>
    </source>
</evidence>
<evidence type="ECO:0000256" key="6">
    <source>
        <dbReference type="ARBA" id="ARBA00022692"/>
    </source>
</evidence>
<dbReference type="Gene3D" id="3.40.50.12780">
    <property type="entry name" value="N-terminal domain of ligase-like"/>
    <property type="match status" value="1"/>
</dbReference>
<dbReference type="AlphaFoldDB" id="A0A7M5X4K3"/>
<name>A0A7M5X4K3_9CNID</name>
<evidence type="ECO:0000256" key="11">
    <source>
        <dbReference type="ARBA" id="ARBA00023136"/>
    </source>
</evidence>
<keyword evidence="11" id="KW-0472">Membrane</keyword>
<dbReference type="Gene3D" id="3.30.300.30">
    <property type="match status" value="1"/>
</dbReference>
<dbReference type="EnsemblMetazoa" id="CLYHEMT017479.1">
    <property type="protein sequence ID" value="CLYHEMP017479.1"/>
    <property type="gene ID" value="CLYHEMG017479"/>
</dbReference>
<dbReference type="GO" id="GO:0005886">
    <property type="term" value="C:plasma membrane"/>
    <property type="evidence" value="ECO:0007669"/>
    <property type="project" value="UniProtKB-SubCell"/>
</dbReference>
<evidence type="ECO:0000256" key="18">
    <source>
        <dbReference type="ARBA" id="ARBA00068795"/>
    </source>
</evidence>
<evidence type="ECO:0000256" key="1">
    <source>
        <dbReference type="ARBA" id="ARBA00004651"/>
    </source>
</evidence>
<evidence type="ECO:0000256" key="4">
    <source>
        <dbReference type="ARBA" id="ARBA00022475"/>
    </source>
</evidence>
<evidence type="ECO:0000256" key="10">
    <source>
        <dbReference type="ARBA" id="ARBA00023055"/>
    </source>
</evidence>
<dbReference type="PANTHER" id="PTHR43107:SF15">
    <property type="entry name" value="FATTY ACID TRANSPORT PROTEIN 3, ISOFORM A"/>
    <property type="match status" value="1"/>
</dbReference>
<dbReference type="InterPro" id="IPR025110">
    <property type="entry name" value="AMP-bd_C"/>
</dbReference>
<evidence type="ECO:0000256" key="12">
    <source>
        <dbReference type="ARBA" id="ARBA00023140"/>
    </source>
</evidence>
<evidence type="ECO:0000256" key="8">
    <source>
        <dbReference type="ARBA" id="ARBA00022840"/>
    </source>
</evidence>
<dbReference type="InterPro" id="IPR045851">
    <property type="entry name" value="AMP-bd_C_sf"/>
</dbReference>
<evidence type="ECO:0000259" key="21">
    <source>
        <dbReference type="Pfam" id="PF13193"/>
    </source>
</evidence>
<dbReference type="FunFam" id="3.40.50.12780:FF:000019">
    <property type="entry name" value="Long-chain fatty acid transporter"/>
    <property type="match status" value="1"/>
</dbReference>
<proteinExistence type="inferred from homology"/>
<evidence type="ECO:0000256" key="13">
    <source>
        <dbReference type="ARBA" id="ARBA00036527"/>
    </source>
</evidence>
<keyword evidence="3" id="KW-0813">Transport</keyword>
<evidence type="ECO:0000313" key="23">
    <source>
        <dbReference type="Proteomes" id="UP000594262"/>
    </source>
</evidence>
<keyword evidence="9" id="KW-1133">Transmembrane helix</keyword>
<evidence type="ECO:0000259" key="20">
    <source>
        <dbReference type="Pfam" id="PF00501"/>
    </source>
</evidence>
<dbReference type="GO" id="GO:0005789">
    <property type="term" value="C:endoplasmic reticulum membrane"/>
    <property type="evidence" value="ECO:0007669"/>
    <property type="project" value="TreeGrafter"/>
</dbReference>
<accession>A0A7M5X4K3</accession>
<evidence type="ECO:0000256" key="15">
    <source>
        <dbReference type="ARBA" id="ARBA00046271"/>
    </source>
</evidence>
<dbReference type="GO" id="GO:0005324">
    <property type="term" value="F:long-chain fatty acid transmembrane transporter activity"/>
    <property type="evidence" value="ECO:0007669"/>
    <property type="project" value="TreeGrafter"/>
</dbReference>
<keyword evidence="5" id="KW-0436">Ligase</keyword>
<keyword evidence="6" id="KW-0812">Transmembrane</keyword>
<dbReference type="InterPro" id="IPR042099">
    <property type="entry name" value="ANL_N_sf"/>
</dbReference>
<comment type="function">
    <text evidence="17">Acyl-CoA synthetase required for both the import of long chain fatty acids (LCFAs) (C14-C18) and the activation very long chain fatty acids (VLCFAs) (C20-C26) by esterification of the fatty acids into metabolically active CoA-thioesters for subsequent degradation or incorporation into phospholipids. The transport and fatty acyl-CoA synthetase activities are genetically separable and are thus independent activities. Esterifies VLCFAs in the peroxisome matrix. The VLCFAs are actively transported into peroxisomes by a PXA1-PXA2 heterodimeric transporter in the peroxisomal membrane.</text>
</comment>
<evidence type="ECO:0000256" key="19">
    <source>
        <dbReference type="ARBA" id="ARBA00078285"/>
    </source>
</evidence>
<dbReference type="InterPro" id="IPR020845">
    <property type="entry name" value="AMP-binding_CS"/>
</dbReference>
<evidence type="ECO:0000256" key="3">
    <source>
        <dbReference type="ARBA" id="ARBA00022448"/>
    </source>
</evidence>
<dbReference type="GeneID" id="136802558"/>
<organism evidence="22 23">
    <name type="scientific">Clytia hemisphaerica</name>
    <dbReference type="NCBI Taxonomy" id="252671"/>
    <lineage>
        <taxon>Eukaryota</taxon>
        <taxon>Metazoa</taxon>
        <taxon>Cnidaria</taxon>
        <taxon>Hydrozoa</taxon>
        <taxon>Hydroidolina</taxon>
        <taxon>Leptothecata</taxon>
        <taxon>Obeliida</taxon>
        <taxon>Clytiidae</taxon>
        <taxon>Clytia</taxon>
    </lineage>
</organism>
<feature type="domain" description="AMP-dependent synthetase/ligase" evidence="20">
    <location>
        <begin position="103"/>
        <end position="469"/>
    </location>
</feature>
<keyword evidence="23" id="KW-1185">Reference proteome</keyword>
<keyword evidence="12" id="KW-0576">Peroxisome</keyword>
<keyword evidence="4" id="KW-1003">Cell membrane</keyword>
<sequence length="665" mass="74014">MSSCHCNYNLQTKFIRHVRRNSRMYHLASCLAAAAIGQKYFDLPWLTALAGGAAAYILTGGWKWVRLFYLTIGRDLQLGKVFIGVEMFIRNLSKNNMVVADVFSETAKKFPNKPAFVSVDTGASMTYQEAEEFSNKIANIFQEAGYKKGDVVALLMENCIEYIPIWIGLTRIGVTVSLLNYNVKGEGLKHCITVADCKAVIYSPTLEGSLKDIESSLGNMKYYMFADSAGELDRAQSLKKLMNSASSYAPSRHAPLSITDKMLFIYTSGTTGLPKAAVIRGTRFTFMSYAVAHAIGAKADDVLYNTLPLYHSNGGIGLAGQILYTGSTLVIRKKFSASRFFEDCYKHDATIVNYIGETCRYLLSTPPGEFDRKHKVRIATGNGLRPSIWDDFKDRFNIGMIAEFYGATEGNANMINNTGKSGAVGYNSVLFPFVYPIKIVRIDKETGALLRGPDGLAIPCGPGEIGELVGKVKTDAIHQFDGYVNQTATKKKIAYDVFKKGDSAFMTGDVLYQDELGYYFFQDRMGDTFRWKGENVSTNEVEGVISKALELSDVCVYGVDVDGVEGKAGMVIMSDPERKVKIEDVYRLISRSLPAYACPIFLRITTGDLEKTSTYKYKKVKLREQFYDPSLCGSDELFYFNGKEKTFLPITSDAFAQIKNREIRF</sequence>
<comment type="catalytic activity">
    <reaction evidence="13">
        <text>a very long-chain fatty acid + ATP + CoA = a very long-chain fatty acyl-CoA + AMP + diphosphate</text>
        <dbReference type="Rhea" id="RHEA:54536"/>
        <dbReference type="ChEBI" id="CHEBI:30616"/>
        <dbReference type="ChEBI" id="CHEBI:33019"/>
        <dbReference type="ChEBI" id="CHEBI:57287"/>
        <dbReference type="ChEBI" id="CHEBI:58950"/>
        <dbReference type="ChEBI" id="CHEBI:138261"/>
        <dbReference type="ChEBI" id="CHEBI:456215"/>
    </reaction>
    <physiologicalReaction direction="left-to-right" evidence="13">
        <dbReference type="Rhea" id="RHEA:54537"/>
    </physiologicalReaction>
</comment>
<dbReference type="OrthoDB" id="288590at2759"/>
<dbReference type="Pfam" id="PF13193">
    <property type="entry name" value="AMP-binding_C"/>
    <property type="match status" value="1"/>
</dbReference>
<dbReference type="PROSITE" id="PS00455">
    <property type="entry name" value="AMP_BINDING"/>
    <property type="match status" value="1"/>
</dbReference>
<comment type="subcellular location">
    <subcellularLocation>
        <location evidence="1">Cell membrane</location>
        <topology evidence="1">Multi-pass membrane protein</topology>
    </subcellularLocation>
    <subcellularLocation>
        <location evidence="15">Peroxisome membrane</location>
    </subcellularLocation>
</comment>
<dbReference type="Proteomes" id="UP000594262">
    <property type="component" value="Unplaced"/>
</dbReference>
<dbReference type="InterPro" id="IPR000873">
    <property type="entry name" value="AMP-dep_synth/lig_dom"/>
</dbReference>
<protein>
    <recommendedName>
        <fullName evidence="18">Very long-chain fatty acid transport protein</fullName>
    </recommendedName>
    <alternativeName>
        <fullName evidence="14">Long-chain-fatty-acid--CoA ligase</fullName>
    </alternativeName>
    <alternativeName>
        <fullName evidence="19">Very-long-chain acyl-CoA synthetase</fullName>
    </alternativeName>
</protein>
<reference evidence="22" key="1">
    <citation type="submission" date="2021-01" db="UniProtKB">
        <authorList>
            <consortium name="EnsemblMetazoa"/>
        </authorList>
    </citation>
    <scope>IDENTIFICATION</scope>
</reference>
<comment type="similarity">
    <text evidence="2">Belongs to the ATP-dependent AMP-binding enzyme family.</text>
</comment>
<dbReference type="NCBIfam" id="NF006134">
    <property type="entry name" value="PRK08279.1"/>
    <property type="match status" value="1"/>
</dbReference>